<feature type="transmembrane region" description="Helical" evidence="1">
    <location>
        <begin position="38"/>
        <end position="56"/>
    </location>
</feature>
<evidence type="ECO:0000256" key="1">
    <source>
        <dbReference type="SAM" id="Phobius"/>
    </source>
</evidence>
<dbReference type="Proteomes" id="UP001500920">
    <property type="component" value="Unassembled WGS sequence"/>
</dbReference>
<dbReference type="InterPro" id="IPR021560">
    <property type="entry name" value="DUF3021"/>
</dbReference>
<dbReference type="Pfam" id="PF11457">
    <property type="entry name" value="DUF3021"/>
    <property type="match status" value="1"/>
</dbReference>
<proteinExistence type="predicted"/>
<reference evidence="3" key="1">
    <citation type="journal article" date="2019" name="Int. J. Syst. Evol. Microbiol.">
        <title>The Global Catalogue of Microorganisms (GCM) 10K type strain sequencing project: providing services to taxonomists for standard genome sequencing and annotation.</title>
        <authorList>
            <consortium name="The Broad Institute Genomics Platform"/>
            <consortium name="The Broad Institute Genome Sequencing Center for Infectious Disease"/>
            <person name="Wu L."/>
            <person name="Ma J."/>
        </authorList>
    </citation>
    <scope>NUCLEOTIDE SEQUENCE [LARGE SCALE GENOMIC DNA]</scope>
    <source>
        <strain evidence="3">JCM 16981</strain>
    </source>
</reference>
<keyword evidence="1" id="KW-1133">Transmembrane helix</keyword>
<comment type="caution">
    <text evidence="2">The sequence shown here is derived from an EMBL/GenBank/DDBJ whole genome shotgun (WGS) entry which is preliminary data.</text>
</comment>
<keyword evidence="1" id="KW-0472">Membrane</keyword>
<dbReference type="EMBL" id="BAABCK010000047">
    <property type="protein sequence ID" value="GAA3727271.1"/>
    <property type="molecule type" value="Genomic_DNA"/>
</dbReference>
<evidence type="ECO:0008006" key="4">
    <source>
        <dbReference type="Google" id="ProtNLM"/>
    </source>
</evidence>
<evidence type="ECO:0000313" key="2">
    <source>
        <dbReference type="EMBL" id="GAA3727271.1"/>
    </source>
</evidence>
<keyword evidence="1" id="KW-0812">Transmembrane</keyword>
<name>A0ABP7EXI7_9STAP</name>
<sequence length="129" mass="14094">MMLTNIIKNVSVAVGLGSFIYLLNGISGSVEVLHPQEIISVWIASMMIGFASMLHYTNLSQLFVTLIQLAVGITSFTIIALFNGRIALTSVDILSFASLTLIIMLIIYTVSYIIVLIESKKINNKLGNK</sequence>
<evidence type="ECO:0000313" key="3">
    <source>
        <dbReference type="Proteomes" id="UP001500920"/>
    </source>
</evidence>
<keyword evidence="3" id="KW-1185">Reference proteome</keyword>
<accession>A0ABP7EXI7</accession>
<protein>
    <recommendedName>
        <fullName evidence="4">DUF3021 domain-containing protein</fullName>
    </recommendedName>
</protein>
<feature type="transmembrane region" description="Helical" evidence="1">
    <location>
        <begin position="63"/>
        <end position="82"/>
    </location>
</feature>
<feature type="transmembrane region" description="Helical" evidence="1">
    <location>
        <begin position="94"/>
        <end position="117"/>
    </location>
</feature>
<organism evidence="2 3">
    <name type="scientific">Salinicoccus jeotgali</name>
    <dbReference type="NCBI Taxonomy" id="381634"/>
    <lineage>
        <taxon>Bacteria</taxon>
        <taxon>Bacillati</taxon>
        <taxon>Bacillota</taxon>
        <taxon>Bacilli</taxon>
        <taxon>Bacillales</taxon>
        <taxon>Staphylococcaceae</taxon>
        <taxon>Salinicoccus</taxon>
    </lineage>
</organism>
<gene>
    <name evidence="2" type="ORF">GCM10022378_15470</name>
</gene>